<dbReference type="Gene3D" id="2.60.120.260">
    <property type="entry name" value="Galactose-binding domain-like"/>
    <property type="match status" value="1"/>
</dbReference>
<dbReference type="EMBL" id="LATX01002462">
    <property type="protein sequence ID" value="KTB28820.1"/>
    <property type="molecule type" value="Genomic_DNA"/>
</dbReference>
<organism evidence="2 3">
    <name type="scientific">Moniliophthora roreri</name>
    <name type="common">Frosty pod rot fungus</name>
    <name type="synonym">Monilia roreri</name>
    <dbReference type="NCBI Taxonomy" id="221103"/>
    <lineage>
        <taxon>Eukaryota</taxon>
        <taxon>Fungi</taxon>
        <taxon>Dikarya</taxon>
        <taxon>Basidiomycota</taxon>
        <taxon>Agaricomycotina</taxon>
        <taxon>Agaricomycetes</taxon>
        <taxon>Agaricomycetidae</taxon>
        <taxon>Agaricales</taxon>
        <taxon>Marasmiineae</taxon>
        <taxon>Marasmiaceae</taxon>
        <taxon>Moniliophthora</taxon>
    </lineage>
</organism>
<gene>
    <name evidence="2" type="ORF">WG66_18524</name>
</gene>
<keyword evidence="1" id="KW-0812">Transmembrane</keyword>
<evidence type="ECO:0000313" key="3">
    <source>
        <dbReference type="Proteomes" id="UP000054988"/>
    </source>
</evidence>
<dbReference type="eggNOG" id="ENOG502SYQD">
    <property type="taxonomic scope" value="Eukaryota"/>
</dbReference>
<protein>
    <submittedName>
        <fullName evidence="2">Uncharacterized protein</fullName>
    </submittedName>
</protein>
<name>A0A0W0EXQ4_MONRR</name>
<accession>A0A0W0EXQ4</accession>
<evidence type="ECO:0000313" key="2">
    <source>
        <dbReference type="EMBL" id="KTB28820.1"/>
    </source>
</evidence>
<reference evidence="2 3" key="1">
    <citation type="submission" date="2015-12" db="EMBL/GenBank/DDBJ databases">
        <title>Draft genome sequence of Moniliophthora roreri, the causal agent of frosty pod rot of cacao.</title>
        <authorList>
            <person name="Aime M.C."/>
            <person name="Diaz-Valderrama J.R."/>
            <person name="Kijpornyongpan T."/>
            <person name="Phillips-Mora W."/>
        </authorList>
    </citation>
    <scope>NUCLEOTIDE SEQUENCE [LARGE SCALE GENOMIC DNA]</scope>
    <source>
        <strain evidence="2 3">MCA 2952</strain>
    </source>
</reference>
<feature type="transmembrane region" description="Helical" evidence="1">
    <location>
        <begin position="164"/>
        <end position="187"/>
    </location>
</feature>
<keyword evidence="1" id="KW-1133">Transmembrane helix</keyword>
<dbReference type="AlphaFoldDB" id="A0A0W0EXQ4"/>
<keyword evidence="1" id="KW-0472">Membrane</keyword>
<comment type="caution">
    <text evidence="2">The sequence shown here is derived from an EMBL/GenBank/DDBJ whole genome shotgun (WGS) entry which is preliminary data.</text>
</comment>
<sequence>MSLSPPIIMDDLDPSIRYFPEHLWDIEGSSNEFNFSTHSAFTANVSLTLTFHGIAIGVYGTIDPTSPGSVPITRYSVDDGPATIFTPPRLDALAYQQPFYQSPVLEDREHTLRVSLVSHGIPFWLDYFNITPGILASISQSTPSMTLPSTTSTPTEVKSNKTRFIGGVVGGVLGALLLLALTGIFIVRRRKHEEHPLVLPYHSESRELDSTTQGRRMYNNRKTLGGGSTISTTFSTLRGDWESAIDPPSYRP</sequence>
<dbReference type="Gene3D" id="1.20.5.510">
    <property type="entry name" value="Single helix bin"/>
    <property type="match status" value="1"/>
</dbReference>
<proteinExistence type="predicted"/>
<evidence type="ECO:0000256" key="1">
    <source>
        <dbReference type="SAM" id="Phobius"/>
    </source>
</evidence>
<dbReference type="Proteomes" id="UP000054988">
    <property type="component" value="Unassembled WGS sequence"/>
</dbReference>